<organism evidence="2 3">
    <name type="scientific">Immersiella caudata</name>
    <dbReference type="NCBI Taxonomy" id="314043"/>
    <lineage>
        <taxon>Eukaryota</taxon>
        <taxon>Fungi</taxon>
        <taxon>Dikarya</taxon>
        <taxon>Ascomycota</taxon>
        <taxon>Pezizomycotina</taxon>
        <taxon>Sordariomycetes</taxon>
        <taxon>Sordariomycetidae</taxon>
        <taxon>Sordariales</taxon>
        <taxon>Lasiosphaeriaceae</taxon>
        <taxon>Immersiella</taxon>
    </lineage>
</organism>
<evidence type="ECO:0000313" key="3">
    <source>
        <dbReference type="Proteomes" id="UP001175000"/>
    </source>
</evidence>
<keyword evidence="3" id="KW-1185">Reference proteome</keyword>
<dbReference type="Proteomes" id="UP001175000">
    <property type="component" value="Unassembled WGS sequence"/>
</dbReference>
<comment type="caution">
    <text evidence="2">The sequence shown here is derived from an EMBL/GenBank/DDBJ whole genome shotgun (WGS) entry which is preliminary data.</text>
</comment>
<proteinExistence type="predicted"/>
<sequence>MLPPTEIERQDIVGEIFGSPLASQANTTRFETYFRHYCSVVCPASSGDTVIQLDSPALRTHADILSSLKLLTHDPTITFEAFSNQAVNRRSSEATPKEREHVARVVVEVAFAINCSLKDYYSLNFADGGFRHVKWERNVPFSHFVESSFQLRPAHAQPSDYRGRLADMMKRKKALKAWKLKKRYGLKIRGTNNLLEHLAFDSKTKTLRVFHQVSFLRGHLAKTKDDSLDLTFHESLKRGTLPPRLLVETLLTFHDILFPVASVSDKKSRTTLEAMIQKHDFDAEGRWIEFIRPTPADMEFEYWGDRLLALANLVKEPPPANAVVAWFERHTSERNALTVAILGLFLSALFGFLSVLVGLLQLILAWVAYRNPLVSS</sequence>
<dbReference type="EMBL" id="JAULSU010000005">
    <property type="protein sequence ID" value="KAK0616427.1"/>
    <property type="molecule type" value="Genomic_DNA"/>
</dbReference>
<dbReference type="AlphaFoldDB" id="A0AA39WJA7"/>
<keyword evidence="1" id="KW-0812">Transmembrane</keyword>
<name>A0AA39WJA7_9PEZI</name>
<evidence type="ECO:0000256" key="1">
    <source>
        <dbReference type="SAM" id="Phobius"/>
    </source>
</evidence>
<gene>
    <name evidence="2" type="ORF">B0T14DRAFT_434869</name>
</gene>
<reference evidence="2" key="1">
    <citation type="submission" date="2023-06" db="EMBL/GenBank/DDBJ databases">
        <title>Genome-scale phylogeny and comparative genomics of the fungal order Sordariales.</title>
        <authorList>
            <consortium name="Lawrence Berkeley National Laboratory"/>
            <person name="Hensen N."/>
            <person name="Bonometti L."/>
            <person name="Westerberg I."/>
            <person name="Brannstrom I.O."/>
            <person name="Guillou S."/>
            <person name="Cros-Aarteil S."/>
            <person name="Calhoun S."/>
            <person name="Haridas S."/>
            <person name="Kuo A."/>
            <person name="Mondo S."/>
            <person name="Pangilinan J."/>
            <person name="Riley R."/>
            <person name="Labutti K."/>
            <person name="Andreopoulos B."/>
            <person name="Lipzen A."/>
            <person name="Chen C."/>
            <person name="Yanf M."/>
            <person name="Daum C."/>
            <person name="Ng V."/>
            <person name="Clum A."/>
            <person name="Steindorff A."/>
            <person name="Ohm R."/>
            <person name="Martin F."/>
            <person name="Silar P."/>
            <person name="Natvig D."/>
            <person name="Lalanne C."/>
            <person name="Gautier V."/>
            <person name="Ament-Velasquez S.L."/>
            <person name="Kruys A."/>
            <person name="Hutchinson M.I."/>
            <person name="Powell A.J."/>
            <person name="Barry K."/>
            <person name="Miller A.N."/>
            <person name="Grigoriev I.V."/>
            <person name="Debuchy R."/>
            <person name="Gladieux P."/>
            <person name="Thoren M.H."/>
            <person name="Johannesson H."/>
        </authorList>
    </citation>
    <scope>NUCLEOTIDE SEQUENCE</scope>
    <source>
        <strain evidence="2">CBS 606.72</strain>
    </source>
</reference>
<evidence type="ECO:0000313" key="2">
    <source>
        <dbReference type="EMBL" id="KAK0616427.1"/>
    </source>
</evidence>
<protein>
    <submittedName>
        <fullName evidence="2">Uncharacterized protein</fullName>
    </submittedName>
</protein>
<keyword evidence="1" id="KW-0472">Membrane</keyword>
<keyword evidence="1" id="KW-1133">Transmembrane helix</keyword>
<feature type="transmembrane region" description="Helical" evidence="1">
    <location>
        <begin position="336"/>
        <end position="369"/>
    </location>
</feature>
<accession>A0AA39WJA7</accession>